<organism evidence="8 9">
    <name type="scientific">Hanseniaspora osmophila</name>
    <dbReference type="NCBI Taxonomy" id="56408"/>
    <lineage>
        <taxon>Eukaryota</taxon>
        <taxon>Fungi</taxon>
        <taxon>Dikarya</taxon>
        <taxon>Ascomycota</taxon>
        <taxon>Saccharomycotina</taxon>
        <taxon>Saccharomycetes</taxon>
        <taxon>Saccharomycodales</taxon>
        <taxon>Saccharomycodaceae</taxon>
        <taxon>Hanseniaspora</taxon>
    </lineage>
</organism>
<dbReference type="InParanoid" id="A0A1E5RF22"/>
<gene>
    <name evidence="8" type="ORF">AWRI3579_g1818</name>
</gene>
<dbReference type="GO" id="GO:0006882">
    <property type="term" value="P:intracellular zinc ion homeostasis"/>
    <property type="evidence" value="ECO:0007669"/>
    <property type="project" value="TreeGrafter"/>
</dbReference>
<feature type="transmembrane region" description="Helical" evidence="7">
    <location>
        <begin position="248"/>
        <end position="269"/>
    </location>
</feature>
<feature type="transmembrane region" description="Helical" evidence="7">
    <location>
        <begin position="120"/>
        <end position="138"/>
    </location>
</feature>
<feature type="transmembrane region" description="Helical" evidence="7">
    <location>
        <begin position="218"/>
        <end position="242"/>
    </location>
</feature>
<evidence type="ECO:0000256" key="5">
    <source>
        <dbReference type="ARBA" id="ARBA00023136"/>
    </source>
</evidence>
<keyword evidence="9" id="KW-1185">Reference proteome</keyword>
<dbReference type="GO" id="GO:0046872">
    <property type="term" value="F:metal ion binding"/>
    <property type="evidence" value="ECO:0007669"/>
    <property type="project" value="UniProtKB-KW"/>
</dbReference>
<dbReference type="GO" id="GO:0016020">
    <property type="term" value="C:membrane"/>
    <property type="evidence" value="ECO:0007669"/>
    <property type="project" value="UniProtKB-SubCell"/>
</dbReference>
<protein>
    <submittedName>
        <fullName evidence="8">ADIPOR-like receptor IZH2</fullName>
    </submittedName>
</protein>
<dbReference type="InterPro" id="IPR004254">
    <property type="entry name" value="AdipoR/HlyIII-related"/>
</dbReference>
<keyword evidence="6" id="KW-0479">Metal-binding</keyword>
<feature type="binding site" evidence="6">
    <location>
        <position position="141"/>
    </location>
    <ligand>
        <name>Zn(2+)</name>
        <dbReference type="ChEBI" id="CHEBI:29105"/>
    </ligand>
</feature>
<feature type="transmembrane region" description="Helical" evidence="7">
    <location>
        <begin position="159"/>
        <end position="177"/>
    </location>
</feature>
<feature type="transmembrane region" description="Helical" evidence="7">
    <location>
        <begin position="86"/>
        <end position="108"/>
    </location>
</feature>
<evidence type="ECO:0000256" key="7">
    <source>
        <dbReference type="SAM" id="Phobius"/>
    </source>
</evidence>
<keyword evidence="5 7" id="KW-0472">Membrane</keyword>
<reference evidence="9" key="1">
    <citation type="journal article" date="2016" name="Genome Announc.">
        <title>Genome sequences of three species of Hanseniaspora isolated from spontaneous wine fermentations.</title>
        <authorList>
            <person name="Sternes P.R."/>
            <person name="Lee D."/>
            <person name="Kutyna D.R."/>
            <person name="Borneman A.R."/>
        </authorList>
    </citation>
    <scope>NUCLEOTIDE SEQUENCE [LARGE SCALE GENOMIC DNA]</scope>
    <source>
        <strain evidence="9">AWRI3579</strain>
    </source>
</reference>
<dbReference type="EMBL" id="LPNM01000007">
    <property type="protein sequence ID" value="OEJ85485.1"/>
    <property type="molecule type" value="Genomic_DNA"/>
</dbReference>
<dbReference type="PANTHER" id="PTHR20855">
    <property type="entry name" value="ADIPOR/PROGESTIN RECEPTOR-RELATED"/>
    <property type="match status" value="1"/>
</dbReference>
<keyword evidence="8" id="KW-0675">Receptor</keyword>
<dbReference type="GO" id="GO:0038023">
    <property type="term" value="F:signaling receptor activity"/>
    <property type="evidence" value="ECO:0007669"/>
    <property type="project" value="TreeGrafter"/>
</dbReference>
<comment type="subcellular location">
    <subcellularLocation>
        <location evidence="1">Membrane</location>
        <topology evidence="1">Multi-pass membrane protein</topology>
    </subcellularLocation>
</comment>
<dbReference type="PANTHER" id="PTHR20855:SF52">
    <property type="entry name" value="ADIPONECTIN RECEPTOR PROTEIN"/>
    <property type="match status" value="1"/>
</dbReference>
<feature type="transmembrane region" description="Helical" evidence="7">
    <location>
        <begin position="183"/>
        <end position="206"/>
    </location>
</feature>
<dbReference type="Proteomes" id="UP000095728">
    <property type="component" value="Unassembled WGS sequence"/>
</dbReference>
<comment type="similarity">
    <text evidence="2">Belongs to the ADIPOR family.</text>
</comment>
<feature type="binding site" evidence="6">
    <location>
        <position position="305"/>
    </location>
    <ligand>
        <name>Zn(2+)</name>
        <dbReference type="ChEBI" id="CHEBI:29105"/>
    </ligand>
</feature>
<evidence type="ECO:0000256" key="1">
    <source>
        <dbReference type="ARBA" id="ARBA00004141"/>
    </source>
</evidence>
<feature type="binding site" evidence="6">
    <location>
        <position position="301"/>
    </location>
    <ligand>
        <name>Zn(2+)</name>
        <dbReference type="ChEBI" id="CHEBI:29105"/>
    </ligand>
</feature>
<comment type="caution">
    <text evidence="8">The sequence shown here is derived from an EMBL/GenBank/DDBJ whole genome shotgun (WGS) entry which is preliminary data.</text>
</comment>
<dbReference type="OrthoDB" id="529367at2759"/>
<proteinExistence type="inferred from homology"/>
<keyword evidence="4 7" id="KW-1133">Transmembrane helix</keyword>
<dbReference type="AlphaFoldDB" id="A0A1E5RF22"/>
<name>A0A1E5RF22_9ASCO</name>
<dbReference type="STRING" id="56408.A0A1E5RF22"/>
<keyword evidence="6" id="KW-0862">Zinc</keyword>
<feature type="transmembrane region" description="Helical" evidence="7">
    <location>
        <begin position="303"/>
        <end position="323"/>
    </location>
</feature>
<evidence type="ECO:0000256" key="4">
    <source>
        <dbReference type="ARBA" id="ARBA00022989"/>
    </source>
</evidence>
<dbReference type="FunCoup" id="A0A1E5RF22">
    <property type="interactions" value="317"/>
</dbReference>
<evidence type="ECO:0000256" key="3">
    <source>
        <dbReference type="ARBA" id="ARBA00022692"/>
    </source>
</evidence>
<accession>A0A1E5RF22</accession>
<evidence type="ECO:0000256" key="6">
    <source>
        <dbReference type="PIRSR" id="PIRSR604254-1"/>
    </source>
</evidence>
<evidence type="ECO:0000256" key="2">
    <source>
        <dbReference type="ARBA" id="ARBA00007018"/>
    </source>
</evidence>
<sequence length="333" mass="37556">MPNKLKKRVPPSDAEKSNISQLKTQMADAAQKTESVIAKALLATWEELPFWQKDNEYIITGYVRETNNYIKTFQSLFYLHNESVNIYTHLIPGLVFLGIVFLSLDNLVVPIHNTTRMTDYMMFNLFFAGVFSCLLMSSTFHCLKSHSERIAIVGNKLDYLGIVALIVSSMISIMYYGFYDCKIAFYCFSTVTLVLGTACAVVSLDGKFRSREWRSMRATLFVGFGLSALIPVVGGVFIYGLAETYVKIGLKWVLLEGVFYISGAALYGLRFPERLAPGSTNCQSPIITIFLIEYDIWGHSHQIFHVLVVFGALSHLKGLLMAYDNLHQQLLLL</sequence>
<evidence type="ECO:0000313" key="8">
    <source>
        <dbReference type="EMBL" id="OEJ85485.1"/>
    </source>
</evidence>
<keyword evidence="3 7" id="KW-0812">Transmembrane</keyword>
<evidence type="ECO:0000313" key="9">
    <source>
        <dbReference type="Proteomes" id="UP000095728"/>
    </source>
</evidence>
<dbReference type="Pfam" id="PF03006">
    <property type="entry name" value="HlyIII"/>
    <property type="match status" value="1"/>
</dbReference>